<protein>
    <recommendedName>
        <fullName evidence="3">Lipoprotein</fullName>
    </recommendedName>
</protein>
<sequence>MSFAVSDRTRKKAIIALVVVLGIVLAACTRNMRPVEDQSQSMPGNIEQDAALADIERCLVLAGSYRGWARHPASDEGDLHLRRLERHHMAHVRVEYDSTQYRLSYVDSANLRHSENERILYDRQRDTFTEYEGEVISVHYYRWTDYLLETMHSVLSQGLDHCDTEASEH</sequence>
<gene>
    <name evidence="1" type="ORF">J2T60_002208</name>
</gene>
<dbReference type="Proteomes" id="UP001523550">
    <property type="component" value="Unassembled WGS sequence"/>
</dbReference>
<evidence type="ECO:0000313" key="2">
    <source>
        <dbReference type="Proteomes" id="UP001523550"/>
    </source>
</evidence>
<organism evidence="1 2">
    <name type="scientific">Natronospira proteinivora</name>
    <dbReference type="NCBI Taxonomy" id="1807133"/>
    <lineage>
        <taxon>Bacteria</taxon>
        <taxon>Pseudomonadati</taxon>
        <taxon>Pseudomonadota</taxon>
        <taxon>Gammaproteobacteria</taxon>
        <taxon>Natronospirales</taxon>
        <taxon>Natronospiraceae</taxon>
        <taxon>Natronospira</taxon>
    </lineage>
</organism>
<evidence type="ECO:0000313" key="1">
    <source>
        <dbReference type="EMBL" id="MCP1728208.1"/>
    </source>
</evidence>
<accession>A0ABT1GCW6</accession>
<keyword evidence="2" id="KW-1185">Reference proteome</keyword>
<reference evidence="1 2" key="1">
    <citation type="submission" date="2022-03" db="EMBL/GenBank/DDBJ databases">
        <title>Genomic Encyclopedia of Type Strains, Phase III (KMG-III): the genomes of soil and plant-associated and newly described type strains.</title>
        <authorList>
            <person name="Whitman W."/>
        </authorList>
    </citation>
    <scope>NUCLEOTIDE SEQUENCE [LARGE SCALE GENOMIC DNA]</scope>
    <source>
        <strain evidence="1 2">BSker1</strain>
    </source>
</reference>
<dbReference type="RefSeq" id="WP_253449902.1">
    <property type="nucleotide sequence ID" value="NZ_JALJYF010000002.1"/>
</dbReference>
<name>A0ABT1GCW6_9GAMM</name>
<evidence type="ECO:0008006" key="3">
    <source>
        <dbReference type="Google" id="ProtNLM"/>
    </source>
</evidence>
<comment type="caution">
    <text evidence="1">The sequence shown here is derived from an EMBL/GenBank/DDBJ whole genome shotgun (WGS) entry which is preliminary data.</text>
</comment>
<proteinExistence type="predicted"/>
<dbReference type="EMBL" id="JALJYF010000002">
    <property type="protein sequence ID" value="MCP1728208.1"/>
    <property type="molecule type" value="Genomic_DNA"/>
</dbReference>